<dbReference type="GO" id="GO:0005524">
    <property type="term" value="F:ATP binding"/>
    <property type="evidence" value="ECO:0007669"/>
    <property type="project" value="UniProtKB-KW"/>
</dbReference>
<dbReference type="GO" id="GO:0016887">
    <property type="term" value="F:ATP hydrolysis activity"/>
    <property type="evidence" value="ECO:0007669"/>
    <property type="project" value="InterPro"/>
</dbReference>
<evidence type="ECO:0000313" key="8">
    <source>
        <dbReference type="EMBL" id="WAL59274.1"/>
    </source>
</evidence>
<evidence type="ECO:0000313" key="9">
    <source>
        <dbReference type="Proteomes" id="UP001163152"/>
    </source>
</evidence>
<dbReference type="SMART" id="SM00382">
    <property type="entry name" value="AAA"/>
    <property type="match status" value="2"/>
</dbReference>
<keyword evidence="1" id="KW-0677">Repeat</keyword>
<keyword evidence="3 4" id="KW-0067">ATP-binding</keyword>
<sequence>MSELFKGLEQLIELAKALEEKAETGEIKTDVKTDVQFRARSQSNIPRSTISYSGSTRRTTRVPSNSNGSPGGASSATDNGPIVTPTATPPTSVSLQHVGGLQAVLQELRELVELPLKRSDLLAQLGLEPTRGVLLVGPPGTGKTLTARALAEALGVNFIAIVGPEVIGKYYGEAEARLRNLFEKAANAAPCIVFIDEIDSLAPDRTKVEGEVEKRLVAQLLSLMDGFTSINGVIVLAATNRPHHLDPALRRPGRFDREVQFQVPDRDGRWEILNIQTRDMPLDASVDLATIADLAVGMVGADLKALCQTAAYTALRRQVPDLQTTDTTSLTVSHADFQQALKTIKPPVLRSVQVETPAVAWEEIGGLETIKQILQESVEGALLYPELYRHTGAKTPRGILLSGPPGTGKTLLAKAVASQAQANFIAVNGPELISKWVGAAEQAVRELFTKARQTAPCVIFVDEIDTLAPARGQFQGDSGISDRLVGQLLTELDGLQDSTNVLLIAATNRPEVLDSALLRAGRLDLHIPVDLPHESSRLAILRVHNCDRPLENAEPEQVNLHYWAQQTEGWNGADLALLSNQAALEAVRRFRQQRQPDDLSSLRITHHDFAIAYDLLSRQKGHTE</sequence>
<feature type="compositionally biased region" description="Polar residues" evidence="6">
    <location>
        <begin position="42"/>
        <end position="57"/>
    </location>
</feature>
<dbReference type="EMBL" id="CP113797">
    <property type="protein sequence ID" value="WAL59274.1"/>
    <property type="molecule type" value="Genomic_DNA"/>
</dbReference>
<keyword evidence="9" id="KW-1185">Reference proteome</keyword>
<feature type="domain" description="AAA+ ATPase" evidence="7">
    <location>
        <begin position="395"/>
        <end position="533"/>
    </location>
</feature>
<dbReference type="InterPro" id="IPR003960">
    <property type="entry name" value="ATPase_AAA_CS"/>
</dbReference>
<dbReference type="InterPro" id="IPR003593">
    <property type="entry name" value="AAA+_ATPase"/>
</dbReference>
<dbReference type="KEGG" id="tsin:OXH18_19165"/>
<evidence type="ECO:0000256" key="5">
    <source>
        <dbReference type="SAM" id="Coils"/>
    </source>
</evidence>
<dbReference type="FunFam" id="3.40.50.300:FF:000018">
    <property type="entry name" value="Cell division control 48"/>
    <property type="match status" value="1"/>
</dbReference>
<evidence type="ECO:0000256" key="4">
    <source>
        <dbReference type="RuleBase" id="RU003651"/>
    </source>
</evidence>
<feature type="coiled-coil region" evidence="5">
    <location>
        <begin position="1"/>
        <end position="28"/>
    </location>
</feature>
<accession>A0A9E8Z9Y6</accession>
<evidence type="ECO:0000256" key="1">
    <source>
        <dbReference type="ARBA" id="ARBA00022737"/>
    </source>
</evidence>
<evidence type="ECO:0000256" key="2">
    <source>
        <dbReference type="ARBA" id="ARBA00022741"/>
    </source>
</evidence>
<dbReference type="RefSeq" id="WP_268609011.1">
    <property type="nucleotide sequence ID" value="NZ_CP113797.1"/>
</dbReference>
<evidence type="ECO:0000256" key="6">
    <source>
        <dbReference type="SAM" id="MobiDB-lite"/>
    </source>
</evidence>
<evidence type="ECO:0000259" key="7">
    <source>
        <dbReference type="SMART" id="SM00382"/>
    </source>
</evidence>
<gene>
    <name evidence="8" type="ORF">OXH18_19165</name>
</gene>
<dbReference type="Gene3D" id="3.40.50.300">
    <property type="entry name" value="P-loop containing nucleotide triphosphate hydrolases"/>
    <property type="match status" value="2"/>
</dbReference>
<dbReference type="SUPFAM" id="SSF52540">
    <property type="entry name" value="P-loop containing nucleoside triphosphate hydrolases"/>
    <property type="match status" value="2"/>
</dbReference>
<dbReference type="Pfam" id="PF00004">
    <property type="entry name" value="AAA"/>
    <property type="match status" value="2"/>
</dbReference>
<dbReference type="PANTHER" id="PTHR23077">
    <property type="entry name" value="AAA-FAMILY ATPASE"/>
    <property type="match status" value="1"/>
</dbReference>
<dbReference type="InterPro" id="IPR041569">
    <property type="entry name" value="AAA_lid_3"/>
</dbReference>
<dbReference type="FunFam" id="3.40.50.300:FF:000012">
    <property type="entry name" value="Transitional endoplasmic reticulum ATPase"/>
    <property type="match status" value="1"/>
</dbReference>
<comment type="similarity">
    <text evidence="4">Belongs to the AAA ATPase family.</text>
</comment>
<dbReference type="InterPro" id="IPR003959">
    <property type="entry name" value="ATPase_AAA_core"/>
</dbReference>
<dbReference type="Gene3D" id="1.10.8.60">
    <property type="match status" value="2"/>
</dbReference>
<dbReference type="PROSITE" id="PS00674">
    <property type="entry name" value="AAA"/>
    <property type="match status" value="2"/>
</dbReference>
<keyword evidence="2 4" id="KW-0547">Nucleotide-binding</keyword>
<evidence type="ECO:0000256" key="3">
    <source>
        <dbReference type="ARBA" id="ARBA00022840"/>
    </source>
</evidence>
<keyword evidence="5" id="KW-0175">Coiled coil</keyword>
<dbReference type="InterPro" id="IPR050168">
    <property type="entry name" value="AAA_ATPase_domain"/>
</dbReference>
<dbReference type="PANTHER" id="PTHR23077:SF171">
    <property type="entry name" value="NUCLEAR VALOSIN-CONTAINING PROTEIN-LIKE"/>
    <property type="match status" value="1"/>
</dbReference>
<feature type="compositionally biased region" description="Low complexity" evidence="6">
    <location>
        <begin position="63"/>
        <end position="91"/>
    </location>
</feature>
<reference evidence="8" key="1">
    <citation type="submission" date="2022-12" db="EMBL/GenBank/DDBJ databases">
        <title>Polyphasic identification of a Novel Hot-Spring Cyanobacterium Ocullathermofonsia sinensis gen nov. sp. nov. and Genomic Insights on its Adaptations to the Thermal Habitat.</title>
        <authorList>
            <person name="Daroch M."/>
            <person name="Tang J."/>
            <person name="Jiang Y."/>
        </authorList>
    </citation>
    <scope>NUCLEOTIDE SEQUENCE</scope>
    <source>
        <strain evidence="8">PKUAC-SCTA174</strain>
    </source>
</reference>
<protein>
    <submittedName>
        <fullName evidence="8">AAA family ATPase</fullName>
    </submittedName>
</protein>
<dbReference type="Proteomes" id="UP001163152">
    <property type="component" value="Chromosome"/>
</dbReference>
<name>A0A9E8Z9Y6_9CYAN</name>
<organism evidence="8 9">
    <name type="scientific">Thermocoleostomius sinensis A174</name>
    <dbReference type="NCBI Taxonomy" id="2016057"/>
    <lineage>
        <taxon>Bacteria</taxon>
        <taxon>Bacillati</taxon>
        <taxon>Cyanobacteriota</taxon>
        <taxon>Cyanophyceae</taxon>
        <taxon>Oculatellales</taxon>
        <taxon>Oculatellaceae</taxon>
        <taxon>Thermocoleostomius</taxon>
    </lineage>
</organism>
<feature type="domain" description="AAA+ ATPase" evidence="7">
    <location>
        <begin position="129"/>
        <end position="265"/>
    </location>
</feature>
<proteinExistence type="inferred from homology"/>
<dbReference type="InterPro" id="IPR027417">
    <property type="entry name" value="P-loop_NTPase"/>
</dbReference>
<dbReference type="Pfam" id="PF17862">
    <property type="entry name" value="AAA_lid_3"/>
    <property type="match status" value="2"/>
</dbReference>
<dbReference type="AlphaFoldDB" id="A0A9E8Z9Y6"/>
<feature type="region of interest" description="Disordered" evidence="6">
    <location>
        <begin position="42"/>
        <end position="91"/>
    </location>
</feature>
<dbReference type="CDD" id="cd19503">
    <property type="entry name" value="RecA-like_CDC48_NLV2_r1-like"/>
    <property type="match status" value="1"/>
</dbReference>